<evidence type="ECO:0000256" key="1">
    <source>
        <dbReference type="SAM" id="MobiDB-lite"/>
    </source>
</evidence>
<name>A0A131YCQ4_RHIAP</name>
<feature type="compositionally biased region" description="Low complexity" evidence="1">
    <location>
        <begin position="53"/>
        <end position="62"/>
    </location>
</feature>
<dbReference type="PROSITE" id="PS00549">
    <property type="entry name" value="BACTERIOFERRITIN"/>
    <property type="match status" value="1"/>
</dbReference>
<dbReference type="AlphaFoldDB" id="A0A131YCQ4"/>
<evidence type="ECO:0000256" key="2">
    <source>
        <dbReference type="SAM" id="SignalP"/>
    </source>
</evidence>
<proteinExistence type="predicted"/>
<feature type="region of interest" description="Disordered" evidence="1">
    <location>
        <begin position="48"/>
        <end position="109"/>
    </location>
</feature>
<organism evidence="3">
    <name type="scientific">Rhipicephalus appendiculatus</name>
    <name type="common">Brown ear tick</name>
    <dbReference type="NCBI Taxonomy" id="34631"/>
    <lineage>
        <taxon>Eukaryota</taxon>
        <taxon>Metazoa</taxon>
        <taxon>Ecdysozoa</taxon>
        <taxon>Arthropoda</taxon>
        <taxon>Chelicerata</taxon>
        <taxon>Arachnida</taxon>
        <taxon>Acari</taxon>
        <taxon>Parasitiformes</taxon>
        <taxon>Ixodida</taxon>
        <taxon>Ixodoidea</taxon>
        <taxon>Ixodidae</taxon>
        <taxon>Rhipicephalinae</taxon>
        <taxon>Rhipicephalus</taxon>
        <taxon>Rhipicephalus</taxon>
    </lineage>
</organism>
<feature type="chain" id="PRO_5007284641" description="Glycine rich superfamily member" evidence="2">
    <location>
        <begin position="29"/>
        <end position="109"/>
    </location>
</feature>
<protein>
    <recommendedName>
        <fullName evidence="4">Glycine rich superfamily member</fullName>
    </recommendedName>
</protein>
<dbReference type="EMBL" id="GEDV01011404">
    <property type="protein sequence ID" value="JAP77153.1"/>
    <property type="molecule type" value="Transcribed_RNA"/>
</dbReference>
<reference evidence="3" key="1">
    <citation type="journal article" date="2016" name="Ticks Tick Borne Dis.">
        <title>De novo assembly and annotation of the salivary gland transcriptome of Rhipicephalus appendiculatus male and female ticks during blood feeding.</title>
        <authorList>
            <person name="de Castro M.H."/>
            <person name="de Klerk D."/>
            <person name="Pienaar R."/>
            <person name="Latif A.A."/>
            <person name="Rees D.J."/>
            <person name="Mans B.J."/>
        </authorList>
    </citation>
    <scope>NUCLEOTIDE SEQUENCE</scope>
    <source>
        <tissue evidence="3">Salivary glands</tissue>
    </source>
</reference>
<accession>A0A131YCQ4</accession>
<sequence>MKGFAQVILFLLSSLFFLLTLQPACVQAIKLITALRDFSQDIQNRVRHRNAAPGGFPRNGPHNNRRRNAEAFNDVPLGTLGGPLGNFSPQAPSLGQPGLKPGRPRRRWF</sequence>
<keyword evidence="2" id="KW-0732">Signal</keyword>
<evidence type="ECO:0008006" key="4">
    <source>
        <dbReference type="Google" id="ProtNLM"/>
    </source>
</evidence>
<feature type="signal peptide" evidence="2">
    <location>
        <begin position="1"/>
        <end position="28"/>
    </location>
</feature>
<evidence type="ECO:0000313" key="3">
    <source>
        <dbReference type="EMBL" id="JAP77153.1"/>
    </source>
</evidence>